<protein>
    <submittedName>
        <fullName evidence="1">Uncharacterized protein</fullName>
    </submittedName>
</protein>
<organism evidence="1 2">
    <name type="scientific">Aneurinibacillus aneurinilyticus ATCC 12856</name>
    <dbReference type="NCBI Taxonomy" id="649747"/>
    <lineage>
        <taxon>Bacteria</taxon>
        <taxon>Bacillati</taxon>
        <taxon>Bacillota</taxon>
        <taxon>Bacilli</taxon>
        <taxon>Bacillales</taxon>
        <taxon>Paenibacillaceae</taxon>
        <taxon>Aneurinibacillus group</taxon>
        <taxon>Aneurinibacillus</taxon>
    </lineage>
</organism>
<reference evidence="1 2" key="1">
    <citation type="submission" date="2013-08" db="EMBL/GenBank/DDBJ databases">
        <authorList>
            <person name="Weinstock G."/>
            <person name="Sodergren E."/>
            <person name="Wylie T."/>
            <person name="Fulton L."/>
            <person name="Fulton R."/>
            <person name="Fronick C."/>
            <person name="O'Laughlin M."/>
            <person name="Godfrey J."/>
            <person name="Miner T."/>
            <person name="Herter B."/>
            <person name="Appelbaum E."/>
            <person name="Cordes M."/>
            <person name="Lek S."/>
            <person name="Wollam A."/>
            <person name="Pepin K.H."/>
            <person name="Palsikar V.B."/>
            <person name="Mitreva M."/>
            <person name="Wilson R.K."/>
        </authorList>
    </citation>
    <scope>NUCLEOTIDE SEQUENCE [LARGE SCALE GENOMIC DNA]</scope>
    <source>
        <strain evidence="1 2">ATCC 12856</strain>
    </source>
</reference>
<dbReference type="AlphaFoldDB" id="U1Y0B6"/>
<feature type="non-terminal residue" evidence="1">
    <location>
        <position position="42"/>
    </location>
</feature>
<accession>U1Y0B6</accession>
<sequence>MFMVRSKKRRKGDEQSLLKQLVVTLGVLHFKRELIGNIAPRL</sequence>
<dbReference type="HOGENOM" id="CLU_3261830_0_0_9"/>
<dbReference type="EMBL" id="AWSJ01000348">
    <property type="protein sequence ID" value="ERI05677.1"/>
    <property type="molecule type" value="Genomic_DNA"/>
</dbReference>
<proteinExistence type="predicted"/>
<evidence type="ECO:0000313" key="2">
    <source>
        <dbReference type="Proteomes" id="UP000016511"/>
    </source>
</evidence>
<dbReference type="Proteomes" id="UP000016511">
    <property type="component" value="Unassembled WGS sequence"/>
</dbReference>
<gene>
    <name evidence="1" type="ORF">HMPREF0083_05570</name>
</gene>
<evidence type="ECO:0000313" key="1">
    <source>
        <dbReference type="EMBL" id="ERI05677.1"/>
    </source>
</evidence>
<keyword evidence="2" id="KW-1185">Reference proteome</keyword>
<name>U1Y0B6_ANEAE</name>
<comment type="caution">
    <text evidence="1">The sequence shown here is derived from an EMBL/GenBank/DDBJ whole genome shotgun (WGS) entry which is preliminary data.</text>
</comment>